<dbReference type="GO" id="GO:0042597">
    <property type="term" value="C:periplasmic space"/>
    <property type="evidence" value="ECO:0007669"/>
    <property type="project" value="UniProtKB-SubCell"/>
</dbReference>
<evidence type="ECO:0000313" key="9">
    <source>
        <dbReference type="EMBL" id="TRX75555.1"/>
    </source>
</evidence>
<evidence type="ECO:0000256" key="3">
    <source>
        <dbReference type="ARBA" id="ARBA00010033"/>
    </source>
</evidence>
<sequence length="218" mass="22900">MTLKTRPLAKRLLAPAGALLIGLMSVHAQGGEGGLYGPTAPKGSAFVRAYNAGNSELSVNVGNTTLNDVGPLGSSDFKFLPAGSYSAKVGSQTLPVKLDADQYYTLVDQPGAAPRLVEDPPYKNKQKALVRVQNLTDSKLTLKTADGKTAVVDGVAPQARGEREINPVKVGLALYEGDRKVSDLKPVTLQRGEVVCLYVTSSGGKLSPVWVKRPAAEG</sequence>
<dbReference type="Pfam" id="PF11182">
    <property type="entry name" value="AlgF"/>
    <property type="match status" value="1"/>
</dbReference>
<protein>
    <recommendedName>
        <fullName evidence="4">Alginate biosynthesis protein AlgF</fullName>
    </recommendedName>
</protein>
<keyword evidence="10" id="KW-1185">Reference proteome</keyword>
<feature type="signal peptide" evidence="8">
    <location>
        <begin position="1"/>
        <end position="28"/>
    </location>
</feature>
<gene>
    <name evidence="9" type="ORF">FM069_07370</name>
</gene>
<keyword evidence="7" id="KW-0016">Alginate biosynthesis</keyword>
<keyword evidence="6" id="KW-0574">Periplasm</keyword>
<evidence type="ECO:0000256" key="6">
    <source>
        <dbReference type="ARBA" id="ARBA00022764"/>
    </source>
</evidence>
<dbReference type="OrthoDB" id="7000405at2"/>
<evidence type="ECO:0000256" key="2">
    <source>
        <dbReference type="ARBA" id="ARBA00005182"/>
    </source>
</evidence>
<dbReference type="EMBL" id="VJOY01000004">
    <property type="protein sequence ID" value="TRX75555.1"/>
    <property type="molecule type" value="Genomic_DNA"/>
</dbReference>
<comment type="similarity">
    <text evidence="3">Belongs to the AlgF family.</text>
</comment>
<dbReference type="InterPro" id="IPR035422">
    <property type="entry name" value="AlgF"/>
</dbReference>
<keyword evidence="5 8" id="KW-0732">Signal</keyword>
<dbReference type="AlphaFoldDB" id="A0A553H1C9"/>
<evidence type="ECO:0000256" key="4">
    <source>
        <dbReference type="ARBA" id="ARBA00013964"/>
    </source>
</evidence>
<keyword evidence="9" id="KW-0808">Transferase</keyword>
<organism evidence="9 10">
    <name type="scientific">Pseudomonas mangiferae</name>
    <dbReference type="NCBI Taxonomy" id="2593654"/>
    <lineage>
        <taxon>Bacteria</taxon>
        <taxon>Pseudomonadati</taxon>
        <taxon>Pseudomonadota</taxon>
        <taxon>Gammaproteobacteria</taxon>
        <taxon>Pseudomonadales</taxon>
        <taxon>Pseudomonadaceae</taxon>
        <taxon>Pseudomonas</taxon>
    </lineage>
</organism>
<accession>A0A553H1C9</accession>
<dbReference type="Proteomes" id="UP000315235">
    <property type="component" value="Unassembled WGS sequence"/>
</dbReference>
<evidence type="ECO:0000256" key="7">
    <source>
        <dbReference type="ARBA" id="ARBA00022841"/>
    </source>
</evidence>
<comment type="caution">
    <text evidence="9">The sequence shown here is derived from an EMBL/GenBank/DDBJ whole genome shotgun (WGS) entry which is preliminary data.</text>
</comment>
<dbReference type="RefSeq" id="WP_143487647.1">
    <property type="nucleotide sequence ID" value="NZ_VJOY01000004.1"/>
</dbReference>
<evidence type="ECO:0000256" key="1">
    <source>
        <dbReference type="ARBA" id="ARBA00004418"/>
    </source>
</evidence>
<comment type="pathway">
    <text evidence="2">Glycan biosynthesis; alginate biosynthesis.</text>
</comment>
<proteinExistence type="inferred from homology"/>
<evidence type="ECO:0000256" key="8">
    <source>
        <dbReference type="SAM" id="SignalP"/>
    </source>
</evidence>
<dbReference type="GO" id="GO:0016740">
    <property type="term" value="F:transferase activity"/>
    <property type="evidence" value="ECO:0007669"/>
    <property type="project" value="UniProtKB-KW"/>
</dbReference>
<evidence type="ECO:0000256" key="5">
    <source>
        <dbReference type="ARBA" id="ARBA00022729"/>
    </source>
</evidence>
<name>A0A553H1C9_9PSED</name>
<comment type="subcellular location">
    <subcellularLocation>
        <location evidence="1">Periplasm</location>
    </subcellularLocation>
</comment>
<dbReference type="GO" id="GO:0042121">
    <property type="term" value="P:alginic acid biosynthetic process"/>
    <property type="evidence" value="ECO:0007669"/>
    <property type="project" value="UniProtKB-UniPathway"/>
</dbReference>
<evidence type="ECO:0000313" key="10">
    <source>
        <dbReference type="Proteomes" id="UP000315235"/>
    </source>
</evidence>
<dbReference type="UniPathway" id="UPA00286"/>
<reference evidence="9 10" key="1">
    <citation type="submission" date="2019-07" db="EMBL/GenBank/DDBJ databases">
        <title>Pseudomonas mangiferae sp. nov., isolated from bark of mango tree in Thailand.</title>
        <authorList>
            <person name="Srisuk N."/>
            <person name="Anurat P."/>
        </authorList>
    </citation>
    <scope>NUCLEOTIDE SEQUENCE [LARGE SCALE GENOMIC DNA]</scope>
    <source>
        <strain evidence="9 10">DMKU_BBB3-04</strain>
    </source>
</reference>
<feature type="chain" id="PRO_5021805949" description="Alginate biosynthesis protein AlgF" evidence="8">
    <location>
        <begin position="29"/>
        <end position="218"/>
    </location>
</feature>